<dbReference type="InterPro" id="IPR000719">
    <property type="entry name" value="Prot_kinase_dom"/>
</dbReference>
<evidence type="ECO:0000313" key="5">
    <source>
        <dbReference type="EMBL" id="KAI5421348.1"/>
    </source>
</evidence>
<feature type="domain" description="Protein kinase" evidence="4">
    <location>
        <begin position="1"/>
        <end position="99"/>
    </location>
</feature>
<dbReference type="PANTHER" id="PTHR47989">
    <property type="entry name" value="OS01G0750732 PROTEIN"/>
    <property type="match status" value="1"/>
</dbReference>
<keyword evidence="1" id="KW-0418">Kinase</keyword>
<keyword evidence="3" id="KW-0067">ATP-binding</keyword>
<dbReference type="Gramene" id="Psat04G0496800-T1">
    <property type="protein sequence ID" value="KAI5421353.1"/>
    <property type="gene ID" value="KIW84_044968"/>
</dbReference>
<dbReference type="InterPro" id="IPR011009">
    <property type="entry name" value="Kinase-like_dom_sf"/>
</dbReference>
<evidence type="ECO:0000256" key="1">
    <source>
        <dbReference type="ARBA" id="ARBA00022527"/>
    </source>
</evidence>
<dbReference type="GO" id="GO:0005524">
    <property type="term" value="F:ATP binding"/>
    <property type="evidence" value="ECO:0007669"/>
    <property type="project" value="UniProtKB-KW"/>
</dbReference>
<keyword evidence="1" id="KW-0723">Serine/threonine-protein kinase</keyword>
<evidence type="ECO:0000313" key="7">
    <source>
        <dbReference type="Proteomes" id="UP001058974"/>
    </source>
</evidence>
<comment type="caution">
    <text evidence="5">The sequence shown here is derived from an EMBL/GenBank/DDBJ whole genome shotgun (WGS) entry which is preliminary data.</text>
</comment>
<dbReference type="SUPFAM" id="SSF56112">
    <property type="entry name" value="Protein kinase-like (PK-like)"/>
    <property type="match status" value="1"/>
</dbReference>
<accession>A0A9D4XHC7</accession>
<dbReference type="GO" id="GO:0004674">
    <property type="term" value="F:protein serine/threonine kinase activity"/>
    <property type="evidence" value="ECO:0007669"/>
    <property type="project" value="UniProtKB-KW"/>
</dbReference>
<dbReference type="PANTHER" id="PTHR47989:SF61">
    <property type="entry name" value="PROTEIN KINASE DOMAIN-CONTAINING PROTEIN"/>
    <property type="match status" value="1"/>
</dbReference>
<reference evidence="5 7" key="1">
    <citation type="journal article" date="2022" name="Nat. Genet.">
        <title>Improved pea reference genome and pan-genome highlight genomic features and evolutionary characteristics.</title>
        <authorList>
            <person name="Yang T."/>
            <person name="Liu R."/>
            <person name="Luo Y."/>
            <person name="Hu S."/>
            <person name="Wang D."/>
            <person name="Wang C."/>
            <person name="Pandey M.K."/>
            <person name="Ge S."/>
            <person name="Xu Q."/>
            <person name="Li N."/>
            <person name="Li G."/>
            <person name="Huang Y."/>
            <person name="Saxena R.K."/>
            <person name="Ji Y."/>
            <person name="Li M."/>
            <person name="Yan X."/>
            <person name="He Y."/>
            <person name="Liu Y."/>
            <person name="Wang X."/>
            <person name="Xiang C."/>
            <person name="Varshney R.K."/>
            <person name="Ding H."/>
            <person name="Gao S."/>
            <person name="Zong X."/>
        </authorList>
    </citation>
    <scope>NUCLEOTIDE SEQUENCE [LARGE SCALE GENOMIC DNA]</scope>
    <source>
        <strain evidence="5 7">cv. Zhongwan 6</strain>
    </source>
</reference>
<dbReference type="AlphaFoldDB" id="A0A9D4XHC7"/>
<keyword evidence="1" id="KW-0808">Transferase</keyword>
<evidence type="ECO:0000256" key="2">
    <source>
        <dbReference type="ARBA" id="ARBA00022741"/>
    </source>
</evidence>
<dbReference type="EMBL" id="JAMSHJ010000004">
    <property type="protein sequence ID" value="KAI5421348.1"/>
    <property type="molecule type" value="Genomic_DNA"/>
</dbReference>
<gene>
    <name evidence="5" type="ORF">KIW84_044966</name>
    <name evidence="6" type="ORF">KIW84_044968</name>
</gene>
<dbReference type="Proteomes" id="UP001058974">
    <property type="component" value="Chromosome 4"/>
</dbReference>
<keyword evidence="2" id="KW-0547">Nucleotide-binding</keyword>
<protein>
    <recommendedName>
        <fullName evidence="4">Protein kinase domain-containing protein</fullName>
    </recommendedName>
</protein>
<dbReference type="Gramene" id="Psat04G0496600-T1">
    <property type="protein sequence ID" value="KAI5421348.1"/>
    <property type="gene ID" value="KIW84_044966"/>
</dbReference>
<evidence type="ECO:0000313" key="6">
    <source>
        <dbReference type="EMBL" id="KAI5421353.1"/>
    </source>
</evidence>
<proteinExistence type="predicted"/>
<evidence type="ECO:0000259" key="4">
    <source>
        <dbReference type="PROSITE" id="PS50011"/>
    </source>
</evidence>
<dbReference type="EMBL" id="JAMSHJ010000004">
    <property type="protein sequence ID" value="KAI5421353.1"/>
    <property type="molecule type" value="Genomic_DNA"/>
</dbReference>
<sequence>MGTIGYIDPEYARTSRLTEKSDVYSYGIVLLELLTGRKAVDNESNLHHLTLSKTASNAVMETVDPDITATCKDLLSFCFPGGLEVRAVERTIQGRDEAVYGEDCGFSSTRAVDDEVLRDLEQMEKESDLDDILNYRSSAEFEMQESLSRYSTHNHGRILPDITTEKPGSDEHNVKASVDVVTKHELCIFESKIEIHQISTTLFTKKHIQTGTKVFIVFIPLTVISICYQKYCIPSGRELSRLLGVCEAPVIQHLAETISGPLAGALAILQGAAKGAEIVIPIDVLAWG</sequence>
<name>A0A9D4XHC7_PEA</name>
<dbReference type="PROSITE" id="PS50011">
    <property type="entry name" value="PROTEIN_KINASE_DOM"/>
    <property type="match status" value="1"/>
</dbReference>
<dbReference type="Pfam" id="PF00069">
    <property type="entry name" value="Pkinase"/>
    <property type="match status" value="1"/>
</dbReference>
<dbReference type="Gene3D" id="1.10.510.10">
    <property type="entry name" value="Transferase(Phosphotransferase) domain 1"/>
    <property type="match status" value="1"/>
</dbReference>
<organism evidence="5 7">
    <name type="scientific">Pisum sativum</name>
    <name type="common">Garden pea</name>
    <name type="synonym">Lathyrus oleraceus</name>
    <dbReference type="NCBI Taxonomy" id="3888"/>
    <lineage>
        <taxon>Eukaryota</taxon>
        <taxon>Viridiplantae</taxon>
        <taxon>Streptophyta</taxon>
        <taxon>Embryophyta</taxon>
        <taxon>Tracheophyta</taxon>
        <taxon>Spermatophyta</taxon>
        <taxon>Magnoliopsida</taxon>
        <taxon>eudicotyledons</taxon>
        <taxon>Gunneridae</taxon>
        <taxon>Pentapetalae</taxon>
        <taxon>rosids</taxon>
        <taxon>fabids</taxon>
        <taxon>Fabales</taxon>
        <taxon>Fabaceae</taxon>
        <taxon>Papilionoideae</taxon>
        <taxon>50 kb inversion clade</taxon>
        <taxon>NPAAA clade</taxon>
        <taxon>Hologalegina</taxon>
        <taxon>IRL clade</taxon>
        <taxon>Fabeae</taxon>
        <taxon>Lathyrus</taxon>
    </lineage>
</organism>
<keyword evidence="7" id="KW-1185">Reference proteome</keyword>
<evidence type="ECO:0000256" key="3">
    <source>
        <dbReference type="ARBA" id="ARBA00022840"/>
    </source>
</evidence>